<dbReference type="Gene3D" id="3.30.40.10">
    <property type="entry name" value="Zinc/RING finger domain, C3HC4 (zinc finger)"/>
    <property type="match status" value="1"/>
</dbReference>
<dbReference type="Pfam" id="PF04564">
    <property type="entry name" value="U-box"/>
    <property type="match status" value="1"/>
</dbReference>
<proteinExistence type="predicted"/>
<accession>A0AAN7R6E9</accession>
<dbReference type="InterPro" id="IPR000225">
    <property type="entry name" value="Armadillo"/>
</dbReference>
<evidence type="ECO:0000259" key="8">
    <source>
        <dbReference type="PROSITE" id="PS51698"/>
    </source>
</evidence>
<dbReference type="GO" id="GO:0061630">
    <property type="term" value="F:ubiquitin protein ligase activity"/>
    <property type="evidence" value="ECO:0007669"/>
    <property type="project" value="UniProtKB-EC"/>
</dbReference>
<dbReference type="InterPro" id="IPR052608">
    <property type="entry name" value="U-box_domain_protein"/>
</dbReference>
<reference evidence="9 10" key="1">
    <citation type="journal article" date="2023" name="Hortic Res">
        <title>Pangenome of water caltrop reveals structural variations and asymmetric subgenome divergence after allopolyploidization.</title>
        <authorList>
            <person name="Zhang X."/>
            <person name="Chen Y."/>
            <person name="Wang L."/>
            <person name="Yuan Y."/>
            <person name="Fang M."/>
            <person name="Shi L."/>
            <person name="Lu R."/>
            <person name="Comes H.P."/>
            <person name="Ma Y."/>
            <person name="Chen Y."/>
            <person name="Huang G."/>
            <person name="Zhou Y."/>
            <person name="Zheng Z."/>
            <person name="Qiu Y."/>
        </authorList>
    </citation>
    <scope>NUCLEOTIDE SEQUENCE [LARGE SCALE GENOMIC DNA]</scope>
    <source>
        <strain evidence="9">F231</strain>
    </source>
</reference>
<dbReference type="SUPFAM" id="SSF48371">
    <property type="entry name" value="ARM repeat"/>
    <property type="match status" value="2"/>
</dbReference>
<evidence type="ECO:0000256" key="7">
    <source>
        <dbReference type="SAM" id="MobiDB-lite"/>
    </source>
</evidence>
<dbReference type="SMART" id="SM00185">
    <property type="entry name" value="ARM"/>
    <property type="match status" value="6"/>
</dbReference>
<dbReference type="CDD" id="cd16664">
    <property type="entry name" value="RING-Ubox_PUB"/>
    <property type="match status" value="1"/>
</dbReference>
<feature type="compositionally biased region" description="Low complexity" evidence="7">
    <location>
        <begin position="230"/>
        <end position="241"/>
    </location>
</feature>
<comment type="caution">
    <text evidence="9">The sequence shown here is derived from an EMBL/GenBank/DDBJ whole genome shotgun (WGS) entry which is preliminary data.</text>
</comment>
<evidence type="ECO:0000256" key="2">
    <source>
        <dbReference type="ARBA" id="ARBA00004906"/>
    </source>
</evidence>
<dbReference type="InterPro" id="IPR011989">
    <property type="entry name" value="ARM-like"/>
</dbReference>
<evidence type="ECO:0000256" key="3">
    <source>
        <dbReference type="ARBA" id="ARBA00012483"/>
    </source>
</evidence>
<keyword evidence="6" id="KW-0833">Ubl conjugation pathway</keyword>
<dbReference type="PANTHER" id="PTHR45958">
    <property type="entry name" value="RING-TYPE E3 UBIQUITIN TRANSFERASE"/>
    <property type="match status" value="1"/>
</dbReference>
<dbReference type="PANTHER" id="PTHR45958:SF4">
    <property type="entry name" value="U-BOX DOMAIN-CONTAINING PROTEIN 42-RELATED"/>
    <property type="match status" value="1"/>
</dbReference>
<keyword evidence="4" id="KW-0808">Transferase</keyword>
<organism evidence="9 10">
    <name type="scientific">Trapa natans</name>
    <name type="common">Water chestnut</name>
    <dbReference type="NCBI Taxonomy" id="22666"/>
    <lineage>
        <taxon>Eukaryota</taxon>
        <taxon>Viridiplantae</taxon>
        <taxon>Streptophyta</taxon>
        <taxon>Embryophyta</taxon>
        <taxon>Tracheophyta</taxon>
        <taxon>Spermatophyta</taxon>
        <taxon>Magnoliopsida</taxon>
        <taxon>eudicotyledons</taxon>
        <taxon>Gunneridae</taxon>
        <taxon>Pentapetalae</taxon>
        <taxon>rosids</taxon>
        <taxon>malvids</taxon>
        <taxon>Myrtales</taxon>
        <taxon>Lythraceae</taxon>
        <taxon>Trapa</taxon>
    </lineage>
</organism>
<feature type="domain" description="U-box" evidence="8">
    <location>
        <begin position="257"/>
        <end position="335"/>
    </location>
</feature>
<evidence type="ECO:0000313" key="9">
    <source>
        <dbReference type="EMBL" id="KAK4791462.1"/>
    </source>
</evidence>
<dbReference type="GO" id="GO:0016567">
    <property type="term" value="P:protein ubiquitination"/>
    <property type="evidence" value="ECO:0007669"/>
    <property type="project" value="InterPro"/>
</dbReference>
<dbReference type="InterPro" id="IPR016024">
    <property type="entry name" value="ARM-type_fold"/>
</dbReference>
<protein>
    <recommendedName>
        <fullName evidence="3">RING-type E3 ubiquitin transferase</fullName>
        <ecNumber evidence="3">2.3.2.27</ecNumber>
    </recommendedName>
</protein>
<evidence type="ECO:0000256" key="1">
    <source>
        <dbReference type="ARBA" id="ARBA00000900"/>
    </source>
</evidence>
<dbReference type="SUPFAM" id="SSF57850">
    <property type="entry name" value="RING/U-box"/>
    <property type="match status" value="1"/>
</dbReference>
<keyword evidence="5" id="KW-0677">Repeat</keyword>
<dbReference type="InterPro" id="IPR003613">
    <property type="entry name" value="Ubox_domain"/>
</dbReference>
<gene>
    <name evidence="9" type="ORF">SAY86_031875</name>
</gene>
<feature type="region of interest" description="Disordered" evidence="7">
    <location>
        <begin position="193"/>
        <end position="245"/>
    </location>
</feature>
<keyword evidence="10" id="KW-1185">Reference proteome</keyword>
<comment type="pathway">
    <text evidence="2">Protein modification; protein ubiquitination.</text>
</comment>
<dbReference type="InterPro" id="IPR045210">
    <property type="entry name" value="RING-Ubox_PUB"/>
</dbReference>
<dbReference type="Proteomes" id="UP001346149">
    <property type="component" value="Unassembled WGS sequence"/>
</dbReference>
<dbReference type="Gene3D" id="1.25.10.10">
    <property type="entry name" value="Leucine-rich Repeat Variant"/>
    <property type="match status" value="3"/>
</dbReference>
<feature type="compositionally biased region" description="Polar residues" evidence="7">
    <location>
        <begin position="204"/>
        <end position="229"/>
    </location>
</feature>
<dbReference type="AlphaFoldDB" id="A0AAN7R6E9"/>
<dbReference type="EMBL" id="JAXQNO010000009">
    <property type="protein sequence ID" value="KAK4791462.1"/>
    <property type="molecule type" value="Genomic_DNA"/>
</dbReference>
<comment type="catalytic activity">
    <reaction evidence="1">
        <text>S-ubiquitinyl-[E2 ubiquitin-conjugating enzyme]-L-cysteine + [acceptor protein]-L-lysine = [E2 ubiquitin-conjugating enzyme]-L-cysteine + N(6)-ubiquitinyl-[acceptor protein]-L-lysine.</text>
        <dbReference type="EC" id="2.3.2.27"/>
    </reaction>
</comment>
<dbReference type="PROSITE" id="PS51698">
    <property type="entry name" value="U_BOX"/>
    <property type="match status" value="1"/>
</dbReference>
<sequence length="1059" mass="117859">MYNSGKKMVREIKGELEDVLMMILDNAYQLIKVNDPLESTAKFLLASISEVTASLSCLVIEREKFIQFGCFIYRASPIIMELQATEDAPRKAAEILQSISQKVDIAKDLVSKCQTSQSIVSDPELKLIISQLEEVTSQIGEDLSMIPPSTFEGQKYAAVAFRSLSKEMRHVNFQITQEKVQAEQERGVENIQEQNEQARAGTDLYSSNVGTSLTNSMPLSTSDSGEPFQSSGGSSMKPPSMNINTTENRFSHQFIEPMYRSFYCPLSKKIMDDPVTVQTGITYERKAIQDWLDKFEDSAPVFCPATGKKLTSRVLETNMALKTTIEEWKDRNELGRIKMARAALSLASSSSMILEAIKDLQEICERKVYSKVQVCNTGMLPLLVKLLAFKDRGVRTALLDLLRQLAEDDNDSKEMVAGIMDLSVLVRLLSSSHQPTRCAALLLLLELSKTQQIRESIGSISGAILVLITNKYNCTDSFASEKADEILMNLESHPNNVKLMAENGHVEPLLKHLTEGSNEMKQEMAMYLGEICLHHDNQTYVSERAVSSLVTMVQSDDDLTRTAGYKALARISTHHPNSKVMFEAGIVPLLTEEIFNHQISDGMNSSKAEAASILANIISSGLDLDLVKANAQGHTMVSDYIVYNIVHMLKSSAPKLNTSLLKILLSMTKFEKSIATIVSVLKEGQGSYALIELINNPEEELSLEAIKLLQTLSSFMGQMISESICKTSGLPENLIRIIPSTINQVTEKDAISAKFLAELPHQNLTLNVAIINKGLVPDVLHKIEKAQQVGTRSSKYGNTYLEGLVGILVRLTTTLYDPQILTLAMDYNFTAVFTDLLTKTSSHEVRRLSANGLENLSVQSVNLSKPPQVKEPSFKKVFSMPKSLSFRSSRRRKMRVPICHVHRGTCSSKSTFCLIEAKAVEGLLSCLHNENAKVVEAALSALYTLLDDKVDVEMSLNLLNGVDLVQHVLNVVKDHREESVLQKSFWIIEKFLARDSRITNSPTSVISQDKMLHVALVSALHRGDEAMKQVAERILRHLNRMPHDSIPELTTATYTYTRF</sequence>
<dbReference type="SMART" id="SM00504">
    <property type="entry name" value="Ubox"/>
    <property type="match status" value="1"/>
</dbReference>
<dbReference type="InterPro" id="IPR013083">
    <property type="entry name" value="Znf_RING/FYVE/PHD"/>
</dbReference>
<evidence type="ECO:0000313" key="10">
    <source>
        <dbReference type="Proteomes" id="UP001346149"/>
    </source>
</evidence>
<dbReference type="EC" id="2.3.2.27" evidence="3"/>
<name>A0AAN7R6E9_TRANT</name>
<evidence type="ECO:0000256" key="4">
    <source>
        <dbReference type="ARBA" id="ARBA00022679"/>
    </source>
</evidence>
<evidence type="ECO:0000256" key="6">
    <source>
        <dbReference type="ARBA" id="ARBA00022786"/>
    </source>
</evidence>
<evidence type="ECO:0000256" key="5">
    <source>
        <dbReference type="ARBA" id="ARBA00022737"/>
    </source>
</evidence>